<dbReference type="GO" id="GO:0033922">
    <property type="term" value="F:peptidoglycan beta-N-acetylmuramidase activity"/>
    <property type="evidence" value="ECO:0007669"/>
    <property type="project" value="InterPro"/>
</dbReference>
<keyword evidence="1" id="KW-0732">Signal</keyword>
<reference evidence="4" key="1">
    <citation type="submission" date="2023-07" db="EMBL/GenBank/DDBJ databases">
        <title>Genomic Encyclopedia of Type Strains, Phase IV (KMG-IV): sequencing the most valuable type-strain genomes for metagenomic binning, comparative biology and taxonomic classification.</title>
        <authorList>
            <person name="Goeker M."/>
        </authorList>
    </citation>
    <scope>NUCLEOTIDE SEQUENCE</scope>
    <source>
        <strain evidence="4">DSM 26174</strain>
    </source>
</reference>
<dbReference type="InterPro" id="IPR048502">
    <property type="entry name" value="NamZ_N"/>
</dbReference>
<dbReference type="Proteomes" id="UP001185092">
    <property type="component" value="Unassembled WGS sequence"/>
</dbReference>
<evidence type="ECO:0000313" key="4">
    <source>
        <dbReference type="EMBL" id="MDR6240910.1"/>
    </source>
</evidence>
<dbReference type="Pfam" id="PF07075">
    <property type="entry name" value="NamZ_N"/>
    <property type="match status" value="1"/>
</dbReference>
<dbReference type="PANTHER" id="PTHR42915:SF1">
    <property type="entry name" value="PEPTIDOGLYCAN BETA-N-ACETYLMURAMIDASE NAMZ"/>
    <property type="match status" value="1"/>
</dbReference>
<dbReference type="AlphaFoldDB" id="A0AAE4BUC2"/>
<evidence type="ECO:0000259" key="3">
    <source>
        <dbReference type="Pfam" id="PF20732"/>
    </source>
</evidence>
<dbReference type="Gene3D" id="3.40.50.12170">
    <property type="entry name" value="Uncharacterised protein PF07075, DUF1343"/>
    <property type="match status" value="1"/>
</dbReference>
<dbReference type="PANTHER" id="PTHR42915">
    <property type="entry name" value="HYPOTHETICAL 460 KDA PROTEIN IN FEUA-SIGW INTERGENIC REGION [PRECURSOR]"/>
    <property type="match status" value="1"/>
</dbReference>
<dbReference type="Pfam" id="PF20732">
    <property type="entry name" value="NamZ_C"/>
    <property type="match status" value="1"/>
</dbReference>
<dbReference type="PROSITE" id="PS51257">
    <property type="entry name" value="PROKAR_LIPOPROTEIN"/>
    <property type="match status" value="1"/>
</dbReference>
<keyword evidence="5" id="KW-1185">Reference proteome</keyword>
<comment type="caution">
    <text evidence="4">The sequence shown here is derived from an EMBL/GenBank/DDBJ whole genome shotgun (WGS) entry which is preliminary data.</text>
</comment>
<protein>
    <submittedName>
        <fullName evidence="4">Uncharacterized protein YbbC (DUF1343 family)</fullName>
    </submittedName>
</protein>
<sequence length="388" mass="43396">MKNVWCFPIILFFLLLSSCSFAGGSLKLGAERTDKYLPLLEGKSVALVVNQTSKVDSVHLVDFMLGNGVDVKKIFAPEHGFRGHADAGEFVKGGKDKKSGLPIVSLYGKNKKPSKEHLKDVEVIVFDIQDVGARFYTYISTLHYVMEAAEESGVKVVVLDRPNPNDKLVDGPVLDLKHKSFVGMHPIPVIHGLTVGELALMISEENWLDADQGELDLTVIPMEGYTHGQEYSLPEKPSPNLPNDQSIALYPSLCFFEGTVVSVGRGTFSPFTMYGYPSQNFGAFQFTPKSINGMSKYPKHENKQCFGVDLSNESIEGLNLSYLLDAYQKYDGKKPFFNSFFENLAGTSELRTQIENGWSEIEIKNSWKPELSTYKKLRQKYLLYSELK</sequence>
<feature type="domain" description="Peptidoglycan beta-N-acetylmuramidase NamZ N-terminal" evidence="2">
    <location>
        <begin position="45"/>
        <end position="244"/>
    </location>
</feature>
<feature type="signal peptide" evidence="1">
    <location>
        <begin position="1"/>
        <end position="22"/>
    </location>
</feature>
<proteinExistence type="predicted"/>
<dbReference type="InterPro" id="IPR008302">
    <property type="entry name" value="NamZ"/>
</dbReference>
<organism evidence="4 5">
    <name type="scientific">Aureibacter tunicatorum</name>
    <dbReference type="NCBI Taxonomy" id="866807"/>
    <lineage>
        <taxon>Bacteria</taxon>
        <taxon>Pseudomonadati</taxon>
        <taxon>Bacteroidota</taxon>
        <taxon>Cytophagia</taxon>
        <taxon>Cytophagales</taxon>
        <taxon>Persicobacteraceae</taxon>
        <taxon>Aureibacter</taxon>
    </lineage>
</organism>
<evidence type="ECO:0000256" key="1">
    <source>
        <dbReference type="SAM" id="SignalP"/>
    </source>
</evidence>
<dbReference type="InterPro" id="IPR048503">
    <property type="entry name" value="NamZ_C"/>
</dbReference>
<accession>A0AAE4BUC2</accession>
<feature type="chain" id="PRO_5042229025" evidence="1">
    <location>
        <begin position="23"/>
        <end position="388"/>
    </location>
</feature>
<dbReference type="RefSeq" id="WP_309941277.1">
    <property type="nucleotide sequence ID" value="NZ_AP025305.1"/>
</dbReference>
<feature type="domain" description="Peptidoglycan beta-N-acetylmuramidase NamZ C-terminal" evidence="3">
    <location>
        <begin position="249"/>
        <end position="384"/>
    </location>
</feature>
<evidence type="ECO:0000313" key="5">
    <source>
        <dbReference type="Proteomes" id="UP001185092"/>
    </source>
</evidence>
<name>A0AAE4BUC2_9BACT</name>
<dbReference type="Gene3D" id="3.90.1150.140">
    <property type="match status" value="1"/>
</dbReference>
<dbReference type="PIRSF" id="PIRSF016719">
    <property type="entry name" value="UCP016719"/>
    <property type="match status" value="1"/>
</dbReference>
<gene>
    <name evidence="4" type="ORF">HNQ88_003986</name>
</gene>
<evidence type="ECO:0000259" key="2">
    <source>
        <dbReference type="Pfam" id="PF07075"/>
    </source>
</evidence>
<dbReference type="EMBL" id="JAVDQD010000006">
    <property type="protein sequence ID" value="MDR6240910.1"/>
    <property type="molecule type" value="Genomic_DNA"/>
</dbReference>